<organism evidence="2 3">
    <name type="scientific">Durusdinium trenchii</name>
    <dbReference type="NCBI Taxonomy" id="1381693"/>
    <lineage>
        <taxon>Eukaryota</taxon>
        <taxon>Sar</taxon>
        <taxon>Alveolata</taxon>
        <taxon>Dinophyceae</taxon>
        <taxon>Suessiales</taxon>
        <taxon>Symbiodiniaceae</taxon>
        <taxon>Durusdinium</taxon>
    </lineage>
</organism>
<comment type="caution">
    <text evidence="2">The sequence shown here is derived from an EMBL/GenBank/DDBJ whole genome shotgun (WGS) entry which is preliminary data.</text>
</comment>
<sequence length="118" mass="12862">MPFILCNLITVILGILLSNDIGLIIAIFKNMENSVTFYEAFVYLLFLVSTFGAIVAQVVGSIYGYLAYREIRDGGITRGGGGEWGNSYPEATESREVRPVNQANNFQAFQGSGQRLGG</sequence>
<evidence type="ECO:0000256" key="1">
    <source>
        <dbReference type="SAM" id="Phobius"/>
    </source>
</evidence>
<keyword evidence="3" id="KW-1185">Reference proteome</keyword>
<keyword evidence="1" id="KW-0812">Transmembrane</keyword>
<accession>A0ABP0P7R1</accession>
<evidence type="ECO:0000313" key="2">
    <source>
        <dbReference type="EMBL" id="CAK9071658.1"/>
    </source>
</evidence>
<keyword evidence="1" id="KW-1133">Transmembrane helix</keyword>
<name>A0ABP0P7R1_9DINO</name>
<gene>
    <name evidence="2" type="ORF">CCMP2556_LOCUS35228</name>
</gene>
<protein>
    <submittedName>
        <fullName evidence="2">Uncharacterized protein</fullName>
    </submittedName>
</protein>
<dbReference type="EMBL" id="CAXAMN010022656">
    <property type="protein sequence ID" value="CAK9071658.1"/>
    <property type="molecule type" value="Genomic_DNA"/>
</dbReference>
<feature type="transmembrane region" description="Helical" evidence="1">
    <location>
        <begin position="7"/>
        <end position="28"/>
    </location>
</feature>
<dbReference type="Proteomes" id="UP001642484">
    <property type="component" value="Unassembled WGS sequence"/>
</dbReference>
<keyword evidence="1" id="KW-0472">Membrane</keyword>
<feature type="transmembrane region" description="Helical" evidence="1">
    <location>
        <begin position="40"/>
        <end position="68"/>
    </location>
</feature>
<reference evidence="2 3" key="1">
    <citation type="submission" date="2024-02" db="EMBL/GenBank/DDBJ databases">
        <authorList>
            <person name="Chen Y."/>
            <person name="Shah S."/>
            <person name="Dougan E. K."/>
            <person name="Thang M."/>
            <person name="Chan C."/>
        </authorList>
    </citation>
    <scope>NUCLEOTIDE SEQUENCE [LARGE SCALE GENOMIC DNA]</scope>
</reference>
<evidence type="ECO:0000313" key="3">
    <source>
        <dbReference type="Proteomes" id="UP001642484"/>
    </source>
</evidence>
<proteinExistence type="predicted"/>